<proteinExistence type="predicted"/>
<evidence type="ECO:0000259" key="1">
    <source>
        <dbReference type="Pfam" id="PF09995"/>
    </source>
</evidence>
<feature type="domain" description="ER-bound oxygenase mpaB/mpaB'/Rubber oxygenase catalytic" evidence="1">
    <location>
        <begin position="10"/>
        <end position="110"/>
    </location>
</feature>
<gene>
    <name evidence="2" type="ORF">GCM10022231_33590</name>
</gene>
<dbReference type="Proteomes" id="UP001418444">
    <property type="component" value="Unassembled WGS sequence"/>
</dbReference>
<organism evidence="2 3">
    <name type="scientific">Gordonia caeni</name>
    <dbReference type="NCBI Taxonomy" id="1007097"/>
    <lineage>
        <taxon>Bacteria</taxon>
        <taxon>Bacillati</taxon>
        <taxon>Actinomycetota</taxon>
        <taxon>Actinomycetes</taxon>
        <taxon>Mycobacteriales</taxon>
        <taxon>Gordoniaceae</taxon>
        <taxon>Gordonia</taxon>
    </lineage>
</organism>
<keyword evidence="3" id="KW-1185">Reference proteome</keyword>
<dbReference type="Pfam" id="PF09995">
    <property type="entry name" value="MPAB_Lcp_cat"/>
    <property type="match status" value="1"/>
</dbReference>
<sequence>MSGKSRPSLQRVLDEPSSYLLWPRAALMQLAHPSIAPTEVHSGAYGNRGAQRWRATIEYLRLLAGTDDQTLRLLIREVNRIHASVRVPEDREAAGPRRPVFDSANQSWVARRGFRAWSTPTGC</sequence>
<reference evidence="3" key="1">
    <citation type="journal article" date="2019" name="Int. J. Syst. Evol. Microbiol.">
        <title>The Global Catalogue of Microorganisms (GCM) 10K type strain sequencing project: providing services to taxonomists for standard genome sequencing and annotation.</title>
        <authorList>
            <consortium name="The Broad Institute Genomics Platform"/>
            <consortium name="The Broad Institute Genome Sequencing Center for Infectious Disease"/>
            <person name="Wu L."/>
            <person name="Ma J."/>
        </authorList>
    </citation>
    <scope>NUCLEOTIDE SEQUENCE [LARGE SCALE GENOMIC DNA]</scope>
    <source>
        <strain evidence="3">JCM 16923</strain>
    </source>
</reference>
<dbReference type="EMBL" id="BAAAZW010000012">
    <property type="protein sequence ID" value="GAA3969599.1"/>
    <property type="molecule type" value="Genomic_DNA"/>
</dbReference>
<dbReference type="InterPro" id="IPR018713">
    <property type="entry name" value="MPAB/Lcp_cat_dom"/>
</dbReference>
<name>A0ABP7PQM6_9ACTN</name>
<protein>
    <recommendedName>
        <fullName evidence="1">ER-bound oxygenase mpaB/mpaB'/Rubber oxygenase catalytic domain-containing protein</fullName>
    </recommendedName>
</protein>
<evidence type="ECO:0000313" key="2">
    <source>
        <dbReference type="EMBL" id="GAA3969599.1"/>
    </source>
</evidence>
<evidence type="ECO:0000313" key="3">
    <source>
        <dbReference type="Proteomes" id="UP001418444"/>
    </source>
</evidence>
<accession>A0ABP7PQM6</accession>
<comment type="caution">
    <text evidence="2">The sequence shown here is derived from an EMBL/GenBank/DDBJ whole genome shotgun (WGS) entry which is preliminary data.</text>
</comment>